<keyword evidence="6" id="KW-0862">Zinc</keyword>
<dbReference type="InterPro" id="IPR024079">
    <property type="entry name" value="MetalloPept_cat_dom_sf"/>
</dbReference>
<dbReference type="InterPro" id="IPR045090">
    <property type="entry name" value="Pept_M3A_M3B"/>
</dbReference>
<sequence>MSNQVDVAGEVTEAIHGWRASSGELTAESFSQWVAERLASASAALAALVAVSGRRTLDNTLRLYDAAIEQLSLAGAQAGVLNSVASDSAVRDQAQQEAQRVAQAATALSLNRAVYDALSGIDPDELASSNPATRHYLERTLLGYRLAGVDKDEATRQRLAELHEQATRLSLEFSRNIQEGAKTVLVRNADELDGLPEDYLARHLPNCDGHFVLTTDQPDMQPVMTFARSQALRERMFLAYNTRAYPQNKQILLDLLATRQQIAVTLGFRSWADLATADQMMGSAANVRAFIARLEDASRAGAECEFAMVYAFARQRDGEAVPLNAASRAYWYEQYRRSAYDFDSQSVRPYFPYAQVEQGVLDTAAKLFGVQFRRSTAPGWHPDVSVWDVFDGSDAKGRFYLDMHPREGKDKWFSAAPVVTGVRGRYLPEAALICNFPGGSAEGAGDPGLMQYSDVVTYFHEFGHLMHAILGGHTEWAGLSGFATEGDFIEVPSQMLEEFFRDVTLLQSFARHYLTGEVLPADTIRKMKLAGAFGRADGMRTQIYYTTLSLDLHDLDNLADIPNLDLDALTQSLYQSLQPWQWIDGNRMYASFGHLTGYSSNYYTYAYDKVIALDFFAQFDPANLLGCHAAQTYRKAVIEQGGSRPGRQMVRGFLGRDEDFEAFRRWLNEEFEGNLAANL</sequence>
<dbReference type="InterPro" id="IPR024077">
    <property type="entry name" value="Neurolysin/TOP_dom2"/>
</dbReference>
<name>E6PXI1_9ZZZZ</name>
<comment type="cofactor">
    <cofactor evidence="1">
        <name>Zn(2+)</name>
        <dbReference type="ChEBI" id="CHEBI:29105"/>
    </cofactor>
</comment>
<evidence type="ECO:0000256" key="4">
    <source>
        <dbReference type="ARBA" id="ARBA00022723"/>
    </source>
</evidence>
<dbReference type="SUPFAM" id="SSF55486">
    <property type="entry name" value="Metalloproteases ('zincins'), catalytic domain"/>
    <property type="match status" value="1"/>
</dbReference>
<evidence type="ECO:0000313" key="9">
    <source>
        <dbReference type="EMBL" id="CBH99640.1"/>
    </source>
</evidence>
<comment type="similarity">
    <text evidence="2">Belongs to the peptidase M3 family.</text>
</comment>
<dbReference type="GO" id="GO:0004222">
    <property type="term" value="F:metalloendopeptidase activity"/>
    <property type="evidence" value="ECO:0007669"/>
    <property type="project" value="InterPro"/>
</dbReference>
<gene>
    <name evidence="9" type="ORF">CARN3_0581</name>
</gene>
<keyword evidence="4" id="KW-0479">Metal-binding</keyword>
<dbReference type="EMBL" id="CABN01000039">
    <property type="protein sequence ID" value="CBH99640.1"/>
    <property type="molecule type" value="Genomic_DNA"/>
</dbReference>
<evidence type="ECO:0000256" key="3">
    <source>
        <dbReference type="ARBA" id="ARBA00022670"/>
    </source>
</evidence>
<accession>E6PXI1</accession>
<reference evidence="9" key="1">
    <citation type="submission" date="2009-10" db="EMBL/GenBank/DDBJ databases">
        <title>Diversity of trophic interactions inside an arsenic-rich microbial ecosystem.</title>
        <authorList>
            <person name="Bertin P.N."/>
            <person name="Heinrich-Salmeron A."/>
            <person name="Pelletier E."/>
            <person name="Goulhen-Chollet F."/>
            <person name="Arsene-Ploetze F."/>
            <person name="Gallien S."/>
            <person name="Calteau A."/>
            <person name="Vallenet D."/>
            <person name="Casiot C."/>
            <person name="Chane-Woon-Ming B."/>
            <person name="Giloteaux L."/>
            <person name="Barakat M."/>
            <person name="Bonnefoy V."/>
            <person name="Bruneel O."/>
            <person name="Chandler M."/>
            <person name="Cleiss J."/>
            <person name="Duran R."/>
            <person name="Elbaz-Poulichet F."/>
            <person name="Fonknechten N."/>
            <person name="Lauga B."/>
            <person name="Mornico D."/>
            <person name="Ortet P."/>
            <person name="Schaeffer C."/>
            <person name="Siguier P."/>
            <person name="Alexander Thil Smith A."/>
            <person name="Van Dorsselaer A."/>
            <person name="Weissenbach J."/>
            <person name="Medigue C."/>
            <person name="Le Paslier D."/>
        </authorList>
    </citation>
    <scope>NUCLEOTIDE SEQUENCE</scope>
</reference>
<keyword evidence="5 9" id="KW-0378">Hydrolase</keyword>
<dbReference type="PANTHER" id="PTHR11804">
    <property type="entry name" value="PROTEASE M3 THIMET OLIGOPEPTIDASE-RELATED"/>
    <property type="match status" value="1"/>
</dbReference>
<dbReference type="Gene3D" id="3.40.390.10">
    <property type="entry name" value="Collagenase (Catalytic Domain)"/>
    <property type="match status" value="1"/>
</dbReference>
<proteinExistence type="inferred from homology"/>
<protein>
    <submittedName>
        <fullName evidence="9">Neurolysin</fullName>
        <ecNumber evidence="9">3.4.24.16</ecNumber>
    </submittedName>
</protein>
<keyword evidence="3" id="KW-0645">Protease</keyword>
<feature type="domain" description="Peptidase M3A/M3B catalytic" evidence="8">
    <location>
        <begin position="224"/>
        <end position="665"/>
    </location>
</feature>
<organism evidence="9">
    <name type="scientific">mine drainage metagenome</name>
    <dbReference type="NCBI Taxonomy" id="410659"/>
    <lineage>
        <taxon>unclassified sequences</taxon>
        <taxon>metagenomes</taxon>
        <taxon>ecological metagenomes</taxon>
    </lineage>
</organism>
<dbReference type="Gene3D" id="1.10.1370.40">
    <property type="match status" value="1"/>
</dbReference>
<evidence type="ECO:0000259" key="8">
    <source>
        <dbReference type="Pfam" id="PF01432"/>
    </source>
</evidence>
<evidence type="ECO:0000256" key="5">
    <source>
        <dbReference type="ARBA" id="ARBA00022801"/>
    </source>
</evidence>
<dbReference type="GO" id="GO:0006518">
    <property type="term" value="P:peptide metabolic process"/>
    <property type="evidence" value="ECO:0007669"/>
    <property type="project" value="TreeGrafter"/>
</dbReference>
<dbReference type="AlphaFoldDB" id="E6PXI1"/>
<evidence type="ECO:0000256" key="7">
    <source>
        <dbReference type="ARBA" id="ARBA00023049"/>
    </source>
</evidence>
<dbReference type="GO" id="GO:0006508">
    <property type="term" value="P:proteolysis"/>
    <property type="evidence" value="ECO:0007669"/>
    <property type="project" value="UniProtKB-KW"/>
</dbReference>
<evidence type="ECO:0000256" key="1">
    <source>
        <dbReference type="ARBA" id="ARBA00001947"/>
    </source>
</evidence>
<dbReference type="PANTHER" id="PTHR11804:SF84">
    <property type="entry name" value="SACCHAROLYSIN"/>
    <property type="match status" value="1"/>
</dbReference>
<dbReference type="EC" id="3.4.24.16" evidence="9"/>
<evidence type="ECO:0000256" key="6">
    <source>
        <dbReference type="ARBA" id="ARBA00022833"/>
    </source>
</evidence>
<comment type="caution">
    <text evidence="9">The sequence shown here is derived from an EMBL/GenBank/DDBJ whole genome shotgun (WGS) entry which is preliminary data.</text>
</comment>
<dbReference type="InterPro" id="IPR001567">
    <property type="entry name" value="Pept_M3A_M3B_dom"/>
</dbReference>
<dbReference type="Gene3D" id="1.10.1370.10">
    <property type="entry name" value="Neurolysin, domain 3"/>
    <property type="match status" value="1"/>
</dbReference>
<dbReference type="Pfam" id="PF01432">
    <property type="entry name" value="Peptidase_M3"/>
    <property type="match status" value="1"/>
</dbReference>
<dbReference type="CDD" id="cd06455">
    <property type="entry name" value="M3A_TOP"/>
    <property type="match status" value="1"/>
</dbReference>
<keyword evidence="7" id="KW-0482">Metalloprotease</keyword>
<dbReference type="GO" id="GO:0046872">
    <property type="term" value="F:metal ion binding"/>
    <property type="evidence" value="ECO:0007669"/>
    <property type="project" value="UniProtKB-KW"/>
</dbReference>
<evidence type="ECO:0000256" key="2">
    <source>
        <dbReference type="ARBA" id="ARBA00006040"/>
    </source>
</evidence>